<evidence type="ECO:0000313" key="2">
    <source>
        <dbReference type="EMBL" id="JAA71109.1"/>
    </source>
</evidence>
<dbReference type="EMBL" id="GADI01002699">
    <property type="protein sequence ID" value="JAA71109.1"/>
    <property type="molecule type" value="mRNA"/>
</dbReference>
<feature type="signal peptide" evidence="1">
    <location>
        <begin position="1"/>
        <end position="17"/>
    </location>
</feature>
<reference evidence="2" key="1">
    <citation type="submission" date="2012-12" db="EMBL/GenBank/DDBJ databases">
        <title>Identification and characterization of a phenylalanine ammonia-lyase gene family in Isatis indigotica Fort.</title>
        <authorList>
            <person name="Liu Q."/>
            <person name="Chen J."/>
            <person name="Zhou X."/>
            <person name="Di P."/>
            <person name="Xiao Y."/>
            <person name="Xuan H."/>
            <person name="Zhang L."/>
            <person name="Chen W."/>
        </authorList>
    </citation>
    <scope>NUCLEOTIDE SEQUENCE</scope>
    <source>
        <tissue evidence="2">Salivary gland</tissue>
    </source>
</reference>
<evidence type="ECO:0000256" key="1">
    <source>
        <dbReference type="SAM" id="SignalP"/>
    </source>
</evidence>
<feature type="chain" id="PRO_5005518120" evidence="1">
    <location>
        <begin position="18"/>
        <end position="106"/>
    </location>
</feature>
<organism evidence="2">
    <name type="scientific">Ixodes ricinus</name>
    <name type="common">Common tick</name>
    <name type="synonym">Acarus ricinus</name>
    <dbReference type="NCBI Taxonomy" id="34613"/>
    <lineage>
        <taxon>Eukaryota</taxon>
        <taxon>Metazoa</taxon>
        <taxon>Ecdysozoa</taxon>
        <taxon>Arthropoda</taxon>
        <taxon>Chelicerata</taxon>
        <taxon>Arachnida</taxon>
        <taxon>Acari</taxon>
        <taxon>Parasitiformes</taxon>
        <taxon>Ixodida</taxon>
        <taxon>Ixodoidea</taxon>
        <taxon>Ixodidae</taxon>
        <taxon>Ixodinae</taxon>
        <taxon>Ixodes</taxon>
    </lineage>
</organism>
<protein>
    <submittedName>
        <fullName evidence="2">Putative ixodes 10 kDa peptide protein</fullName>
    </submittedName>
</protein>
<name>A0A0K8RKQ6_IXORI</name>
<keyword evidence="1" id="KW-0732">Signal</keyword>
<sequence>MLFVLFAVVLGLAASKGEVPENDPLDCYLGVRTVGDILCQLYGYDTSESLIYKTCKLVCGSRYLQLPKEACFNGSAHETCTRELKDNLQKWGKEMMERKEKILCKH</sequence>
<dbReference type="AlphaFoldDB" id="A0A0K8RKQ6"/>
<proteinExistence type="evidence at transcript level"/>
<accession>A0A0K8RKQ6</accession>